<gene>
    <name evidence="1" type="ORF">GIB67_032383</name>
</gene>
<sequence>TRKSLTAEQDFDDMLSPLAGKDHLDVFKATLEFLGIKKPDTFNVPQAINLLDLLLKHEVFYDYRCVIDPSRWSICINDSNVLQPLIAIILGHLCSSEHPFIRARIELFLRQKKLSKRDVRDVLQVMDVVVHAAF</sequence>
<dbReference type="Proteomes" id="UP000541444">
    <property type="component" value="Unassembled WGS sequence"/>
</dbReference>
<evidence type="ECO:0000313" key="2">
    <source>
        <dbReference type="Proteomes" id="UP000541444"/>
    </source>
</evidence>
<dbReference type="EMBL" id="JACGCM010001456">
    <property type="protein sequence ID" value="KAF6154771.1"/>
    <property type="molecule type" value="Genomic_DNA"/>
</dbReference>
<name>A0A7J7MIU3_9MAGN</name>
<evidence type="ECO:0000313" key="1">
    <source>
        <dbReference type="EMBL" id="KAF6154771.1"/>
    </source>
</evidence>
<protein>
    <submittedName>
        <fullName evidence="1">Uncharacterized protein</fullName>
    </submittedName>
</protein>
<accession>A0A7J7MIU3</accession>
<reference evidence="1 2" key="1">
    <citation type="journal article" date="2020" name="IScience">
        <title>Genome Sequencing of the Endangered Kingdonia uniflora (Circaeasteraceae, Ranunculales) Reveals Potential Mechanisms of Evolutionary Specialization.</title>
        <authorList>
            <person name="Sun Y."/>
            <person name="Deng T."/>
            <person name="Zhang A."/>
            <person name="Moore M.J."/>
            <person name="Landis J.B."/>
            <person name="Lin N."/>
            <person name="Zhang H."/>
            <person name="Zhang X."/>
            <person name="Huang J."/>
            <person name="Zhang X."/>
            <person name="Sun H."/>
            <person name="Wang H."/>
        </authorList>
    </citation>
    <scope>NUCLEOTIDE SEQUENCE [LARGE SCALE GENOMIC DNA]</scope>
    <source>
        <strain evidence="1">TB1705</strain>
        <tissue evidence="1">Leaf</tissue>
    </source>
</reference>
<dbReference type="AlphaFoldDB" id="A0A7J7MIU3"/>
<organism evidence="1 2">
    <name type="scientific">Kingdonia uniflora</name>
    <dbReference type="NCBI Taxonomy" id="39325"/>
    <lineage>
        <taxon>Eukaryota</taxon>
        <taxon>Viridiplantae</taxon>
        <taxon>Streptophyta</taxon>
        <taxon>Embryophyta</taxon>
        <taxon>Tracheophyta</taxon>
        <taxon>Spermatophyta</taxon>
        <taxon>Magnoliopsida</taxon>
        <taxon>Ranunculales</taxon>
        <taxon>Circaeasteraceae</taxon>
        <taxon>Kingdonia</taxon>
    </lineage>
</organism>
<feature type="non-terminal residue" evidence="1">
    <location>
        <position position="1"/>
    </location>
</feature>
<keyword evidence="2" id="KW-1185">Reference proteome</keyword>
<proteinExistence type="predicted"/>
<dbReference type="OrthoDB" id="1898821at2759"/>
<comment type="caution">
    <text evidence="1">The sequence shown here is derived from an EMBL/GenBank/DDBJ whole genome shotgun (WGS) entry which is preliminary data.</text>
</comment>